<comment type="caution">
    <text evidence="1">The sequence shown here is derived from an EMBL/GenBank/DDBJ whole genome shotgun (WGS) entry which is preliminary data.</text>
</comment>
<accession>A0ABT6N231</accession>
<organism evidence="1 2">
    <name type="scientific">Sphingomonas oryzagri</name>
    <dbReference type="NCBI Taxonomy" id="3042314"/>
    <lineage>
        <taxon>Bacteria</taxon>
        <taxon>Pseudomonadati</taxon>
        <taxon>Pseudomonadota</taxon>
        <taxon>Alphaproteobacteria</taxon>
        <taxon>Sphingomonadales</taxon>
        <taxon>Sphingomonadaceae</taxon>
        <taxon>Sphingomonas</taxon>
    </lineage>
</organism>
<dbReference type="InterPro" id="IPR025515">
    <property type="entry name" value="DUF4403"/>
</dbReference>
<dbReference type="Proteomes" id="UP001160625">
    <property type="component" value="Unassembled WGS sequence"/>
</dbReference>
<protein>
    <submittedName>
        <fullName evidence="1">DUF4403 family protein</fullName>
    </submittedName>
</protein>
<reference evidence="1" key="1">
    <citation type="submission" date="2023-04" db="EMBL/GenBank/DDBJ databases">
        <title>Sphingomonas sp. MAHUQ-71 isolated from rice field.</title>
        <authorList>
            <person name="Huq M.A."/>
        </authorList>
    </citation>
    <scope>NUCLEOTIDE SEQUENCE</scope>
    <source>
        <strain evidence="1">MAHUQ-71</strain>
    </source>
</reference>
<gene>
    <name evidence="1" type="ORF">QGN17_11525</name>
</gene>
<dbReference type="EMBL" id="JARYGZ010000001">
    <property type="protein sequence ID" value="MDH7639361.1"/>
    <property type="molecule type" value="Genomic_DNA"/>
</dbReference>
<dbReference type="RefSeq" id="WP_281044634.1">
    <property type="nucleotide sequence ID" value="NZ_JARYGZ010000001.1"/>
</dbReference>
<sequence>MRHGSFAAPKQAQFFRWGLGALSVLALAACSGRGDRANAPVRVHDGIALPAEASIISVPIEADLTSLAKGLDHAVPTTLWTIDKRVARCIPPQRVKIFGARVKVLPAIPCALSGVVTRGPITLRGSGTDIVAEIPVNAHVTARDAGAKLKGETADGAATVAAHITLDFAKDWSPTGKVRLQYGWTTPPGIDVLGQRITFADKADEKLRPLLGKLQRELPAQLRKLNLRAQAERAWRSAFTSISLNDDHPPVWMRITPQQVFYGGYRIEEGELHLDAAVDGNTETFIGQRPPNPQAPALPDLVKGTPGNEVRLSIPVAADYDQLEPVLQRALSKRSARPFLLPGIGPVMAQFGQVTAYGTTERRIAVGIDVVATPTSSPSSRIQGHIWLTARPINQPGSAQVTFTDLQIQGHADRLGGDLLIALGNSPGITSLIATSLEQNLTKDLTGLIAKVRAAIAERRQGDFLIRARIDRVQTGILQAAGNGVYLPVRAIGRVQIVYRPTRT</sequence>
<name>A0ABT6N231_9SPHN</name>
<dbReference type="PROSITE" id="PS51257">
    <property type="entry name" value="PROKAR_LIPOPROTEIN"/>
    <property type="match status" value="1"/>
</dbReference>
<evidence type="ECO:0000313" key="2">
    <source>
        <dbReference type="Proteomes" id="UP001160625"/>
    </source>
</evidence>
<proteinExistence type="predicted"/>
<dbReference type="Pfam" id="PF14356">
    <property type="entry name" value="DUF4403"/>
    <property type="match status" value="1"/>
</dbReference>
<evidence type="ECO:0000313" key="1">
    <source>
        <dbReference type="EMBL" id="MDH7639361.1"/>
    </source>
</evidence>
<keyword evidence="2" id="KW-1185">Reference proteome</keyword>